<sequence length="226" mass="24255">MTPPPAWSLAVRVDASACWCAHRDGKPALGFVPAMARRRLSALARGCLHVAQQVQDEGDRARLIFGSRHGEIAKTLGMLQEIAAGEPISPAAFSHSVHNAIPGLWSILTGFTGECSAVAAGMDTLPMALLEAQGMLHDDPSTPVVVVIADEAFPEMLHSEAVEPGEGYALALRLSGGAPNLQLQPRSAAQVAADPDLVLSWWSWWLQRHKALVLPGERHDWLWNAA</sequence>
<dbReference type="RefSeq" id="WP_194114341.1">
    <property type="nucleotide sequence ID" value="NZ_JADFUA010000001.1"/>
</dbReference>
<evidence type="ECO:0000259" key="1">
    <source>
        <dbReference type="Pfam" id="PF13723"/>
    </source>
</evidence>
<evidence type="ECO:0000313" key="3">
    <source>
        <dbReference type="Proteomes" id="UP000604481"/>
    </source>
</evidence>
<dbReference type="EMBL" id="JADFUA010000001">
    <property type="protein sequence ID" value="MBE9607828.1"/>
    <property type="molecule type" value="Genomic_DNA"/>
</dbReference>
<dbReference type="InterPro" id="IPR016039">
    <property type="entry name" value="Thiolase-like"/>
</dbReference>
<dbReference type="GO" id="GO:0016746">
    <property type="term" value="F:acyltransferase activity"/>
    <property type="evidence" value="ECO:0007669"/>
    <property type="project" value="InterPro"/>
</dbReference>
<keyword evidence="3" id="KW-1185">Reference proteome</keyword>
<comment type="caution">
    <text evidence="2">The sequence shown here is derived from an EMBL/GenBank/DDBJ whole genome shotgun (WGS) entry which is preliminary data.</text>
</comment>
<dbReference type="AlphaFoldDB" id="A0A8J7K7C5"/>
<accession>A0A8J7K7C5</accession>
<dbReference type="InterPro" id="IPR014030">
    <property type="entry name" value="Ketoacyl_synth_N"/>
</dbReference>
<organism evidence="2 3">
    <name type="scientific">Chitinilyticum piscinae</name>
    <dbReference type="NCBI Taxonomy" id="2866724"/>
    <lineage>
        <taxon>Bacteria</taxon>
        <taxon>Pseudomonadati</taxon>
        <taxon>Pseudomonadota</taxon>
        <taxon>Betaproteobacteria</taxon>
        <taxon>Neisseriales</taxon>
        <taxon>Chitinibacteraceae</taxon>
        <taxon>Chitinilyticum</taxon>
    </lineage>
</organism>
<dbReference type="Pfam" id="PF13723">
    <property type="entry name" value="Ketoacyl-synt_2"/>
    <property type="match status" value="1"/>
</dbReference>
<reference evidence="2 3" key="1">
    <citation type="submission" date="2020-10" db="EMBL/GenBank/DDBJ databases">
        <title>The genome sequence of Chitinilyticum litopenaei 4Y14.</title>
        <authorList>
            <person name="Liu Y."/>
        </authorList>
    </citation>
    <scope>NUCLEOTIDE SEQUENCE [LARGE SCALE GENOMIC DNA]</scope>
    <source>
        <strain evidence="2 3">4Y14</strain>
    </source>
</reference>
<proteinExistence type="predicted"/>
<protein>
    <submittedName>
        <fullName evidence="2">Beta-ketoacyl synthase chain length factor</fullName>
    </submittedName>
</protein>
<dbReference type="SUPFAM" id="SSF53901">
    <property type="entry name" value="Thiolase-like"/>
    <property type="match status" value="1"/>
</dbReference>
<gene>
    <name evidence="2" type="ORF">INR99_00545</name>
</gene>
<dbReference type="Proteomes" id="UP000604481">
    <property type="component" value="Unassembled WGS sequence"/>
</dbReference>
<feature type="domain" description="Beta-ketoacyl synthase-like N-terminal" evidence="1">
    <location>
        <begin position="22"/>
        <end position="224"/>
    </location>
</feature>
<name>A0A8J7K7C5_9NEIS</name>
<evidence type="ECO:0000313" key="2">
    <source>
        <dbReference type="EMBL" id="MBE9607828.1"/>
    </source>
</evidence>